<dbReference type="PROSITE" id="PS00211">
    <property type="entry name" value="ABC_TRANSPORTER_1"/>
    <property type="match status" value="1"/>
</dbReference>
<evidence type="ECO:0000256" key="5">
    <source>
        <dbReference type="ARBA" id="ARBA00022741"/>
    </source>
</evidence>
<evidence type="ECO:0000313" key="10">
    <source>
        <dbReference type="EMBL" id="ACV57096.1"/>
    </source>
</evidence>
<comment type="subcellular location">
    <subcellularLocation>
        <location evidence="1">Cell membrane</location>
        <topology evidence="1">Peripheral membrane protein</topology>
    </subcellularLocation>
</comment>
<evidence type="ECO:0000256" key="1">
    <source>
        <dbReference type="ARBA" id="ARBA00004202"/>
    </source>
</evidence>
<dbReference type="HOGENOM" id="CLU_000604_92_0_9"/>
<dbReference type="InterPro" id="IPR050107">
    <property type="entry name" value="ABC_carbohydrate_import_ATPase"/>
</dbReference>
<gene>
    <name evidence="10" type="ordered locus">Aaci_0032</name>
</gene>
<accession>C8WPZ2</accession>
<dbReference type="FunFam" id="3.40.50.300:FF:000127">
    <property type="entry name" value="Ribose import ATP-binding protein RbsA"/>
    <property type="match status" value="1"/>
</dbReference>
<dbReference type="SMART" id="SM00382">
    <property type="entry name" value="AAA"/>
    <property type="match status" value="1"/>
</dbReference>
<dbReference type="eggNOG" id="COG3845">
    <property type="taxonomic scope" value="Bacteria"/>
</dbReference>
<reference evidence="10 11" key="2">
    <citation type="journal article" date="2010" name="Stand. Genomic Sci.">
        <title>Complete genome sequence of Alicyclobacillus acidocaldarius type strain (104-IA).</title>
        <authorList>
            <person name="Mavromatis K."/>
            <person name="Sikorski J."/>
            <person name="Lapidus A."/>
            <person name="Glavina Del Rio T."/>
            <person name="Copeland A."/>
            <person name="Tice H."/>
            <person name="Cheng J.F."/>
            <person name="Lucas S."/>
            <person name="Chen F."/>
            <person name="Nolan M."/>
            <person name="Bruce D."/>
            <person name="Goodwin L."/>
            <person name="Pitluck S."/>
            <person name="Ivanova N."/>
            <person name="Ovchinnikova G."/>
            <person name="Pati A."/>
            <person name="Chen A."/>
            <person name="Palaniappan K."/>
            <person name="Land M."/>
            <person name="Hauser L."/>
            <person name="Chang Y.J."/>
            <person name="Jeffries C.D."/>
            <person name="Chain P."/>
            <person name="Meincke L."/>
            <person name="Sims D."/>
            <person name="Chertkov O."/>
            <person name="Han C."/>
            <person name="Brettin T."/>
            <person name="Detter J.C."/>
            <person name="Wahrenburg C."/>
            <person name="Rohde M."/>
            <person name="Pukall R."/>
            <person name="Goker M."/>
            <person name="Bristow J."/>
            <person name="Eisen J.A."/>
            <person name="Markowitz V."/>
            <person name="Hugenholtz P."/>
            <person name="Klenk H.P."/>
            <person name="Kyrpides N.C."/>
        </authorList>
    </citation>
    <scope>NUCLEOTIDE SEQUENCE [LARGE SCALE GENOMIC DNA]</scope>
    <source>
        <strain evidence="11">ATCC 27009 / DSM 446 / BCRC 14685 / JCM 5260 / KCTC 1825 / NBRC 15652 / NCIMB 11725 / NRRL B-14509 / 104-IA</strain>
    </source>
</reference>
<keyword evidence="5" id="KW-0547">Nucleotide-binding</keyword>
<dbReference type="GO" id="GO:0016887">
    <property type="term" value="F:ATP hydrolysis activity"/>
    <property type="evidence" value="ECO:0007669"/>
    <property type="project" value="InterPro"/>
</dbReference>
<dbReference type="InterPro" id="IPR003593">
    <property type="entry name" value="AAA+_ATPase"/>
</dbReference>
<organism evidence="10 11">
    <name type="scientific">Alicyclobacillus acidocaldarius subsp. acidocaldarius (strain ATCC 27009 / DSM 446 / BCRC 14685 / JCM 5260 / KCTC 1825 / NBRC 15652 / NCIMB 11725 / NRRL B-14509 / 104-IA)</name>
    <name type="common">Bacillus acidocaldarius</name>
    <dbReference type="NCBI Taxonomy" id="521098"/>
    <lineage>
        <taxon>Bacteria</taxon>
        <taxon>Bacillati</taxon>
        <taxon>Bacillota</taxon>
        <taxon>Bacilli</taxon>
        <taxon>Bacillales</taxon>
        <taxon>Alicyclobacillaceae</taxon>
        <taxon>Alicyclobacillus</taxon>
    </lineage>
</organism>
<keyword evidence="7" id="KW-1278">Translocase</keyword>
<dbReference type="CDD" id="cd03216">
    <property type="entry name" value="ABC_Carb_Monos_I"/>
    <property type="match status" value="1"/>
</dbReference>
<evidence type="ECO:0000259" key="9">
    <source>
        <dbReference type="PROSITE" id="PS50893"/>
    </source>
</evidence>
<evidence type="ECO:0000256" key="3">
    <source>
        <dbReference type="ARBA" id="ARBA00022475"/>
    </source>
</evidence>
<reference evidence="11" key="1">
    <citation type="submission" date="2009-09" db="EMBL/GenBank/DDBJ databases">
        <title>The complete chromosome of Alicyclobacillus acidocaldarius subsp. acidocaldarius DSM 446.</title>
        <authorList>
            <consortium name="US DOE Joint Genome Institute (JGI-PGF)"/>
            <person name="Lucas S."/>
            <person name="Copeland A."/>
            <person name="Lapidus A."/>
            <person name="Glavina del Rio T."/>
            <person name="Dalin E."/>
            <person name="Tice H."/>
            <person name="Bruce D."/>
            <person name="Goodwin L."/>
            <person name="Pitluck S."/>
            <person name="Kyrpides N."/>
            <person name="Mavromatis K."/>
            <person name="Ivanova N."/>
            <person name="Ovchinnikova G."/>
            <person name="Chertkov O."/>
            <person name="Sims D."/>
            <person name="Brettin T."/>
            <person name="Detter J.C."/>
            <person name="Han C."/>
            <person name="Larimer F."/>
            <person name="Land M."/>
            <person name="Hauser L."/>
            <person name="Markowitz V."/>
            <person name="Cheng J.-F."/>
            <person name="Hugenholtz P."/>
            <person name="Woyke T."/>
            <person name="Wu D."/>
            <person name="Pukall R."/>
            <person name="Klenk H.-P."/>
            <person name="Eisen J.A."/>
        </authorList>
    </citation>
    <scope>NUCLEOTIDE SEQUENCE [LARGE SCALE GENOMIC DNA]</scope>
    <source>
        <strain evidence="11">ATCC 27009 / DSM 446 / BCRC 14685 / JCM 5260 / KCTC 1825 / NBRC 15652 / NCIMB 11725 / NRRL B-14509 / 104-IA</strain>
    </source>
</reference>
<evidence type="ECO:0000313" key="11">
    <source>
        <dbReference type="Proteomes" id="UP000001917"/>
    </source>
</evidence>
<dbReference type="Gene3D" id="3.40.50.300">
    <property type="entry name" value="P-loop containing nucleotide triphosphate hydrolases"/>
    <property type="match status" value="2"/>
</dbReference>
<dbReference type="SUPFAM" id="SSF52540">
    <property type="entry name" value="P-loop containing nucleoside triphosphate hydrolases"/>
    <property type="match status" value="2"/>
</dbReference>
<dbReference type="PROSITE" id="PS50893">
    <property type="entry name" value="ABC_TRANSPORTER_2"/>
    <property type="match status" value="2"/>
</dbReference>
<keyword evidence="4" id="KW-0677">Repeat</keyword>
<dbReference type="AlphaFoldDB" id="C8WPZ2"/>
<dbReference type="PANTHER" id="PTHR43790">
    <property type="entry name" value="CARBOHYDRATE TRANSPORT ATP-BINDING PROTEIN MG119-RELATED"/>
    <property type="match status" value="1"/>
</dbReference>
<dbReference type="InterPro" id="IPR003439">
    <property type="entry name" value="ABC_transporter-like_ATP-bd"/>
</dbReference>
<keyword evidence="8" id="KW-0472">Membrane</keyword>
<keyword evidence="6" id="KW-0067">ATP-binding</keyword>
<feature type="domain" description="ABC transporter" evidence="9">
    <location>
        <begin position="262"/>
        <end position="506"/>
    </location>
</feature>
<dbReference type="CDD" id="cd03215">
    <property type="entry name" value="ABC_Carb_Monos_II"/>
    <property type="match status" value="1"/>
</dbReference>
<dbReference type="InterPro" id="IPR017871">
    <property type="entry name" value="ABC_transporter-like_CS"/>
</dbReference>
<proteinExistence type="predicted"/>
<dbReference type="InterPro" id="IPR027417">
    <property type="entry name" value="P-loop_NTPase"/>
</dbReference>
<keyword evidence="11" id="KW-1185">Reference proteome</keyword>
<sequence>MEAIPALEPVLEVVDLKKWFPGVKANDGVNLTVQAGEVHAILGENGAGKSTLMKVIYGLLEPTSGEIRLFGQPVHFRSPRDAILAGIGMVHQHFMLIPALTVAENVVLGDEPGGLRFDRREAVRRVRELSERYGLAIDPNAKVGDLTVGLQQRVEILKAFYRKARVLILDEPTALLTPQETRELFNIIRALKAEGVPVLFISHKLDEVLEISDRVTVMRAGKTVETLETKGATPQMLANLMVGREVVLRVEKPPMEAGSPVLEVRNLRVRSADRHERVKGVSLTVRRGEILGIAGIDGNGQFELADAIAGLLRAEAGQIALDGRDITHLSPADRTQLGIAYVPQDRQLDGLVLSFDLADNIILRDFRRPPFSRRGILNRRAAESYAKRLIEAFDVRPPDFRRKASELSGGNQQKVILAREVSRDPLVLIAAQPTRGLDVGAIEGVHRQLVRLRNEGKAVLLISLELDEILSLSDRIAVMHDGEIVGVVNGAEATREQLGLMMTGRRAKEGTA</sequence>
<evidence type="ECO:0000256" key="8">
    <source>
        <dbReference type="ARBA" id="ARBA00023136"/>
    </source>
</evidence>
<dbReference type="Proteomes" id="UP000001917">
    <property type="component" value="Chromosome"/>
</dbReference>
<keyword evidence="3" id="KW-1003">Cell membrane</keyword>
<dbReference type="PANTHER" id="PTHR43790:SF4">
    <property type="entry name" value="GUANOSINE IMPORT ATP-BINDING PROTEIN NUPO"/>
    <property type="match status" value="1"/>
</dbReference>
<evidence type="ECO:0000256" key="7">
    <source>
        <dbReference type="ARBA" id="ARBA00022967"/>
    </source>
</evidence>
<feature type="domain" description="ABC transporter" evidence="9">
    <location>
        <begin position="11"/>
        <end position="245"/>
    </location>
</feature>
<dbReference type="STRING" id="521098.Aaci_0032"/>
<dbReference type="Pfam" id="PF00005">
    <property type="entry name" value="ABC_tran"/>
    <property type="match status" value="2"/>
</dbReference>
<dbReference type="KEGG" id="aac:Aaci_0032"/>
<dbReference type="EMBL" id="CP001727">
    <property type="protein sequence ID" value="ACV57096.1"/>
    <property type="molecule type" value="Genomic_DNA"/>
</dbReference>
<evidence type="ECO:0000256" key="6">
    <source>
        <dbReference type="ARBA" id="ARBA00022840"/>
    </source>
</evidence>
<evidence type="ECO:0000256" key="4">
    <source>
        <dbReference type="ARBA" id="ARBA00022737"/>
    </source>
</evidence>
<dbReference type="GO" id="GO:0005524">
    <property type="term" value="F:ATP binding"/>
    <property type="evidence" value="ECO:0007669"/>
    <property type="project" value="UniProtKB-KW"/>
</dbReference>
<dbReference type="GO" id="GO:0005886">
    <property type="term" value="C:plasma membrane"/>
    <property type="evidence" value="ECO:0007669"/>
    <property type="project" value="UniProtKB-SubCell"/>
</dbReference>
<name>C8WPZ2_ALIAD</name>
<protein>
    <submittedName>
        <fullName evidence="10">ABC transporter related</fullName>
    </submittedName>
</protein>
<keyword evidence="2" id="KW-0813">Transport</keyword>
<evidence type="ECO:0000256" key="2">
    <source>
        <dbReference type="ARBA" id="ARBA00022448"/>
    </source>
</evidence>